<dbReference type="InterPro" id="IPR017853">
    <property type="entry name" value="GH"/>
</dbReference>
<organism evidence="8 9">
    <name type="scientific">Coprococcus aceti</name>
    <dbReference type="NCBI Taxonomy" id="2981786"/>
    <lineage>
        <taxon>Bacteria</taxon>
        <taxon>Bacillati</taxon>
        <taxon>Bacillota</taxon>
        <taxon>Clostridia</taxon>
        <taxon>Lachnospirales</taxon>
        <taxon>Lachnospiraceae</taxon>
        <taxon>Coprococcus</taxon>
    </lineage>
</organism>
<evidence type="ECO:0000259" key="7">
    <source>
        <dbReference type="Pfam" id="PF00933"/>
    </source>
</evidence>
<gene>
    <name evidence="8" type="ORF">AAAU18_04765</name>
</gene>
<comment type="caution">
    <text evidence="8">The sequence shown here is derived from an EMBL/GenBank/DDBJ whole genome shotgun (WGS) entry which is preliminary data.</text>
</comment>
<proteinExistence type="inferred from homology"/>
<dbReference type="InterPro" id="IPR001764">
    <property type="entry name" value="Glyco_hydro_3_N"/>
</dbReference>
<dbReference type="Gene3D" id="3.20.20.300">
    <property type="entry name" value="Glycoside hydrolase, family 3, N-terminal domain"/>
    <property type="match status" value="1"/>
</dbReference>
<dbReference type="GO" id="GO:0016798">
    <property type="term" value="F:hydrolase activity, acting on glycosyl bonds"/>
    <property type="evidence" value="ECO:0007669"/>
    <property type="project" value="UniProtKB-KW"/>
</dbReference>
<evidence type="ECO:0000313" key="9">
    <source>
        <dbReference type="Proteomes" id="UP001494672"/>
    </source>
</evidence>
<dbReference type="Pfam" id="PF00933">
    <property type="entry name" value="Glyco_hydro_3"/>
    <property type="match status" value="1"/>
</dbReference>
<keyword evidence="4 8" id="KW-0378">Hydrolase</keyword>
<accession>A0ABV1I7M1</accession>
<keyword evidence="5 8" id="KW-0326">Glycosidase</keyword>
<evidence type="ECO:0000256" key="3">
    <source>
        <dbReference type="ARBA" id="ARBA00012663"/>
    </source>
</evidence>
<dbReference type="SUPFAM" id="SSF51445">
    <property type="entry name" value="(Trans)glycosidases"/>
    <property type="match status" value="1"/>
</dbReference>
<protein>
    <recommendedName>
        <fullName evidence="3">beta-N-acetylhexosaminidase</fullName>
        <ecNumber evidence="3">3.2.1.52</ecNumber>
    </recommendedName>
</protein>
<dbReference type="EMBL" id="JBBNGJ010000002">
    <property type="protein sequence ID" value="MEQ2592225.1"/>
    <property type="molecule type" value="Genomic_DNA"/>
</dbReference>
<name>A0ABV1I7M1_9FIRM</name>
<feature type="domain" description="Glycoside hydrolase family 3 N-terminal" evidence="7">
    <location>
        <begin position="85"/>
        <end position="408"/>
    </location>
</feature>
<comment type="similarity">
    <text evidence="2">Belongs to the glycosyl hydrolase 3 family.</text>
</comment>
<keyword evidence="9" id="KW-1185">Reference proteome</keyword>
<evidence type="ECO:0000313" key="8">
    <source>
        <dbReference type="EMBL" id="MEQ2592225.1"/>
    </source>
</evidence>
<evidence type="ECO:0000256" key="4">
    <source>
        <dbReference type="ARBA" id="ARBA00022801"/>
    </source>
</evidence>
<dbReference type="PANTHER" id="PTHR30480">
    <property type="entry name" value="BETA-HEXOSAMINIDASE-RELATED"/>
    <property type="match status" value="1"/>
</dbReference>
<reference evidence="8 9" key="1">
    <citation type="submission" date="2024-04" db="EMBL/GenBank/DDBJ databases">
        <title>Human intestinal bacterial collection.</title>
        <authorList>
            <person name="Pauvert C."/>
            <person name="Hitch T.C.A."/>
            <person name="Clavel T."/>
        </authorList>
    </citation>
    <scope>NUCLEOTIDE SEQUENCE [LARGE SCALE GENOMIC DNA]</scope>
    <source>
        <strain evidence="8 9">CLA-AA-H181</strain>
    </source>
</reference>
<feature type="compositionally biased region" description="Polar residues" evidence="6">
    <location>
        <begin position="50"/>
        <end position="66"/>
    </location>
</feature>
<evidence type="ECO:0000256" key="1">
    <source>
        <dbReference type="ARBA" id="ARBA00001231"/>
    </source>
</evidence>
<dbReference type="InterPro" id="IPR036962">
    <property type="entry name" value="Glyco_hydro_3_N_sf"/>
</dbReference>
<dbReference type="InterPro" id="IPR050226">
    <property type="entry name" value="NagZ_Beta-hexosaminidase"/>
</dbReference>
<evidence type="ECO:0000256" key="6">
    <source>
        <dbReference type="SAM" id="MobiDB-lite"/>
    </source>
</evidence>
<sequence length="416" mass="45022">MKKAIVVLIVMVCLTAGIWGIFMLRGSAGKAGGHVENDNGNPGVAADVTESGTTTEEQTADSQETTEVTEEEKPSLVDETLAGMTLHEKVCQMMFVTPEELTGEDGVTVAGDATRQALENYPVGGIVYFAKNLESQDQVKEMIDNSQKYSSIGLFVATDEEGGVVNRLMDTVGTTYIGSMYYYKDDGDETAYENAYTIANDMSALGFNLDFAPVADVWSNPDNTVIGERAYSDDYAQAAELVGNAVKGFNDGGVMCTLKHFPGHGDTAEDSHYSSAYVHRTKEEIMADEMQPFRSGIEAGAEFVMVGHLIVPDIDEVPATLSYKIATGILRDELKFEGVAITDSFEMESIADNYSVDDAVVMSVKAGMDMILQPKDMASAVNSIEQAVADGELSEDRIDESVRRILTLKESRGLLK</sequence>
<dbReference type="Proteomes" id="UP001494672">
    <property type="component" value="Unassembled WGS sequence"/>
</dbReference>
<dbReference type="RefSeq" id="WP_349092879.1">
    <property type="nucleotide sequence ID" value="NZ_JBBNGJ010000002.1"/>
</dbReference>
<dbReference type="EC" id="3.2.1.52" evidence="3"/>
<feature type="region of interest" description="Disordered" evidence="6">
    <location>
        <begin position="34"/>
        <end position="75"/>
    </location>
</feature>
<evidence type="ECO:0000256" key="2">
    <source>
        <dbReference type="ARBA" id="ARBA00005336"/>
    </source>
</evidence>
<comment type="catalytic activity">
    <reaction evidence="1">
        <text>Hydrolysis of terminal non-reducing N-acetyl-D-hexosamine residues in N-acetyl-beta-D-hexosaminides.</text>
        <dbReference type="EC" id="3.2.1.52"/>
    </reaction>
</comment>
<dbReference type="PANTHER" id="PTHR30480:SF13">
    <property type="entry name" value="BETA-HEXOSAMINIDASE"/>
    <property type="match status" value="1"/>
</dbReference>
<evidence type="ECO:0000256" key="5">
    <source>
        <dbReference type="ARBA" id="ARBA00023295"/>
    </source>
</evidence>